<accession>T0Q0G9</accession>
<dbReference type="VEuPathDB" id="FungiDB:SDRG_14271"/>
<reference evidence="2 3" key="1">
    <citation type="submission" date="2012-04" db="EMBL/GenBank/DDBJ databases">
        <title>The Genome Sequence of Saprolegnia declina VS20.</title>
        <authorList>
            <consortium name="The Broad Institute Genome Sequencing Platform"/>
            <person name="Russ C."/>
            <person name="Nusbaum C."/>
            <person name="Tyler B."/>
            <person name="van West P."/>
            <person name="Dieguez-Uribeondo J."/>
            <person name="de Bruijn I."/>
            <person name="Tripathy S."/>
            <person name="Jiang R."/>
            <person name="Young S.K."/>
            <person name="Zeng Q."/>
            <person name="Gargeya S."/>
            <person name="Fitzgerald M."/>
            <person name="Haas B."/>
            <person name="Abouelleil A."/>
            <person name="Alvarado L."/>
            <person name="Arachchi H.M."/>
            <person name="Berlin A."/>
            <person name="Chapman S.B."/>
            <person name="Goldberg J."/>
            <person name="Griggs A."/>
            <person name="Gujja S."/>
            <person name="Hansen M."/>
            <person name="Howarth C."/>
            <person name="Imamovic A."/>
            <person name="Larimer J."/>
            <person name="McCowen C."/>
            <person name="Montmayeur A."/>
            <person name="Murphy C."/>
            <person name="Neiman D."/>
            <person name="Pearson M."/>
            <person name="Priest M."/>
            <person name="Roberts A."/>
            <person name="Saif S."/>
            <person name="Shea T."/>
            <person name="Sisk P."/>
            <person name="Sykes S."/>
            <person name="Wortman J."/>
            <person name="Nusbaum C."/>
            <person name="Birren B."/>
        </authorList>
    </citation>
    <scope>NUCLEOTIDE SEQUENCE [LARGE SCALE GENOMIC DNA]</scope>
    <source>
        <strain evidence="2 3">VS20</strain>
    </source>
</reference>
<protein>
    <recommendedName>
        <fullName evidence="4">Chorein N-terminal domain-containing protein</fullName>
    </recommendedName>
</protein>
<evidence type="ECO:0000256" key="1">
    <source>
        <dbReference type="ARBA" id="ARBA00006545"/>
    </source>
</evidence>
<dbReference type="InParanoid" id="T0Q0G9"/>
<gene>
    <name evidence="2" type="ORF">SDRG_14271</name>
</gene>
<dbReference type="OrthoDB" id="428159at2759"/>
<dbReference type="Proteomes" id="UP000030762">
    <property type="component" value="Unassembled WGS sequence"/>
</dbReference>
<dbReference type="GO" id="GO:0006623">
    <property type="term" value="P:protein targeting to vacuole"/>
    <property type="evidence" value="ECO:0007669"/>
    <property type="project" value="TreeGrafter"/>
</dbReference>
<dbReference type="AlphaFoldDB" id="T0Q0G9"/>
<dbReference type="GeneID" id="19954998"/>
<sequence>MVLEGIASALIKKLAARFIKDFKQENLRISLHGEICIDNFELRMDEIVDLQLPIEPKSIFIGHLRTNVLAAELTSQPLHIQLADVVLLVGTPVMRAGDSTEAMDFAHQSQIDWLVRLLDEKTSEVPVNGPSKTSLSWFNRFRDAFVSIERLHLRFEDTLSRLSFGMQVDGVVLQPVTSSSSSDAPNDATAKRVLQTKTIALTNFSMYVQRDHIFASATKVPTDTLYVIDPSQYILEPCNITLELCISQEVQLQVRIEVPQLTMRLPLEHLQNLSELLESLDVTMRRRLYRRFRPLTPGVKGNAGAWWRYAIAAVLLDLQDPVRHRPSWRQTLNLIFLGLQYTALRRYLAPYLVRKPWRPHDYFLHYKEELTPLARSKPAPPLDAFAAIECLPRSVTQYSRGVYAGVYGLGRRFAARKHHPTTMSPEELVPLLFTRQQYLDACFRPIVVAKLRRLALDQCHHQMQACNKASKRHNQEPGVLTVTLAQASMELDRFPSSMSSLFVVANIKVGARGVAYTGPPVHASTSTRACGFPFLWRPQKSACDCILAQTFEFHLRGSVDEDALYIELLDRWSIQYLNQSLATASISLLGCTSGTPIETNTSVTLSGNRGQLHILTSFVPSRAASAPFPTSQAMLRQLYPSLYARHKWISWYHKEEEPFRVHHLRYEPSPAFTIDAVSIDVGAIALHAQLGHTSKSHVELQCCGVHGTLQDISQLDLVRRTLRCSVETLDVLYDGASSLTFSTTPSVRFSYVNATNVGARTLTMQLTVPDVAIALGLPVALRLYLDSMRWNAMLSRLVALLASPIYGPFGLWVAPAPMAVEPPKHASAPSIDTTVSMGTSTLCISDFASVTLPALTCDITTSCNEASTAVAINGRSVATLVWDHWSGIQQQVRELLRTATSDVAPSAIARPPTRPASAWFLKQGIAVLQHDVSSKKPQERVLYVDQLQTTLFLGPSRWASSISAMPLVSVDAIVPGIKTAALRRSGLPENADLYLSIFSQACVVSFECISRTSQRQTRSLLQDLVASVKANECPSSQP</sequence>
<evidence type="ECO:0000313" key="2">
    <source>
        <dbReference type="EMBL" id="EQC27996.1"/>
    </source>
</evidence>
<dbReference type="GO" id="GO:0045053">
    <property type="term" value="P:protein retention in Golgi apparatus"/>
    <property type="evidence" value="ECO:0007669"/>
    <property type="project" value="TreeGrafter"/>
</dbReference>
<name>T0Q0G9_SAPDV</name>
<dbReference type="InterPro" id="IPR026847">
    <property type="entry name" value="VPS13"/>
</dbReference>
<dbReference type="OMA" id="NAKANEC"/>
<dbReference type="STRING" id="1156394.T0Q0G9"/>
<dbReference type="PANTHER" id="PTHR16166">
    <property type="entry name" value="VACUOLAR PROTEIN SORTING-ASSOCIATED PROTEIN VPS13"/>
    <property type="match status" value="1"/>
</dbReference>
<comment type="similarity">
    <text evidence="1">Belongs to the VPS13 family.</text>
</comment>
<proteinExistence type="inferred from homology"/>
<evidence type="ECO:0008006" key="4">
    <source>
        <dbReference type="Google" id="ProtNLM"/>
    </source>
</evidence>
<dbReference type="EMBL" id="JH767200">
    <property type="protein sequence ID" value="EQC27996.1"/>
    <property type="molecule type" value="Genomic_DNA"/>
</dbReference>
<dbReference type="PANTHER" id="PTHR16166:SF93">
    <property type="entry name" value="INTERMEMBRANE LIPID TRANSFER PROTEIN VPS13"/>
    <property type="match status" value="1"/>
</dbReference>
<keyword evidence="3" id="KW-1185">Reference proteome</keyword>
<evidence type="ECO:0000313" key="3">
    <source>
        <dbReference type="Proteomes" id="UP000030762"/>
    </source>
</evidence>
<dbReference type="RefSeq" id="XP_008618610.1">
    <property type="nucleotide sequence ID" value="XM_008620388.1"/>
</dbReference>
<organism evidence="2 3">
    <name type="scientific">Saprolegnia diclina (strain VS20)</name>
    <dbReference type="NCBI Taxonomy" id="1156394"/>
    <lineage>
        <taxon>Eukaryota</taxon>
        <taxon>Sar</taxon>
        <taxon>Stramenopiles</taxon>
        <taxon>Oomycota</taxon>
        <taxon>Saprolegniomycetes</taxon>
        <taxon>Saprolegniales</taxon>
        <taxon>Saprolegniaceae</taxon>
        <taxon>Saprolegnia</taxon>
    </lineage>
</organism>